<dbReference type="EMBL" id="BAAAUV010000038">
    <property type="protein sequence ID" value="GAA3239535.1"/>
    <property type="molecule type" value="Genomic_DNA"/>
</dbReference>
<gene>
    <name evidence="1" type="ORF">GCM10010468_75770</name>
</gene>
<dbReference type="Proteomes" id="UP001501237">
    <property type="component" value="Unassembled WGS sequence"/>
</dbReference>
<keyword evidence="2" id="KW-1185">Reference proteome</keyword>
<accession>A0ABP6QL96</accession>
<proteinExistence type="predicted"/>
<name>A0ABP6QL96_9ACTN</name>
<protein>
    <recommendedName>
        <fullName evidence="3">Tetratricopeptide repeat protein</fullName>
    </recommendedName>
</protein>
<evidence type="ECO:0008006" key="3">
    <source>
        <dbReference type="Google" id="ProtNLM"/>
    </source>
</evidence>
<reference evidence="2" key="1">
    <citation type="journal article" date="2019" name="Int. J. Syst. Evol. Microbiol.">
        <title>The Global Catalogue of Microorganisms (GCM) 10K type strain sequencing project: providing services to taxonomists for standard genome sequencing and annotation.</title>
        <authorList>
            <consortium name="The Broad Institute Genomics Platform"/>
            <consortium name="The Broad Institute Genome Sequencing Center for Infectious Disease"/>
            <person name="Wu L."/>
            <person name="Ma J."/>
        </authorList>
    </citation>
    <scope>NUCLEOTIDE SEQUENCE [LARGE SCALE GENOMIC DNA]</scope>
    <source>
        <strain evidence="2">JCM 9377</strain>
    </source>
</reference>
<organism evidence="1 2">
    <name type="scientific">Actinocorallia longicatena</name>
    <dbReference type="NCBI Taxonomy" id="111803"/>
    <lineage>
        <taxon>Bacteria</taxon>
        <taxon>Bacillati</taxon>
        <taxon>Actinomycetota</taxon>
        <taxon>Actinomycetes</taxon>
        <taxon>Streptosporangiales</taxon>
        <taxon>Thermomonosporaceae</taxon>
        <taxon>Actinocorallia</taxon>
    </lineage>
</organism>
<evidence type="ECO:0000313" key="2">
    <source>
        <dbReference type="Proteomes" id="UP001501237"/>
    </source>
</evidence>
<sequence length="59" mass="6165">MAGAGRQAERLEKSALEFPEERGEILLEAAGQWAPAGESERALAIHGDLLGSGSSEDAK</sequence>
<evidence type="ECO:0000313" key="1">
    <source>
        <dbReference type="EMBL" id="GAA3239535.1"/>
    </source>
</evidence>
<comment type="caution">
    <text evidence="1">The sequence shown here is derived from an EMBL/GenBank/DDBJ whole genome shotgun (WGS) entry which is preliminary data.</text>
</comment>